<reference evidence="1 2" key="1">
    <citation type="submission" date="2021-06" db="EMBL/GenBank/DDBJ databases">
        <title>Caerostris darwini draft genome.</title>
        <authorList>
            <person name="Kono N."/>
            <person name="Arakawa K."/>
        </authorList>
    </citation>
    <scope>NUCLEOTIDE SEQUENCE [LARGE SCALE GENOMIC DNA]</scope>
</reference>
<dbReference type="Proteomes" id="UP001054837">
    <property type="component" value="Unassembled WGS sequence"/>
</dbReference>
<evidence type="ECO:0000313" key="2">
    <source>
        <dbReference type="Proteomes" id="UP001054837"/>
    </source>
</evidence>
<protein>
    <submittedName>
        <fullName evidence="1">Uncharacterized protein</fullName>
    </submittedName>
</protein>
<comment type="caution">
    <text evidence="1">The sequence shown here is derived from an EMBL/GenBank/DDBJ whole genome shotgun (WGS) entry which is preliminary data.</text>
</comment>
<evidence type="ECO:0000313" key="1">
    <source>
        <dbReference type="EMBL" id="GIY43761.1"/>
    </source>
</evidence>
<keyword evidence="2" id="KW-1185">Reference proteome</keyword>
<name>A0AAV4TE68_9ARAC</name>
<sequence length="94" mass="11023">MYFANLSNLMQSTMLLEYLFLKTLPAQYHYPPRTGDHGHSFYFDYSVKFAWVEWQLPSHRLVQRPSVANLEERPAAFGHRVRGKVICPTLCLAY</sequence>
<organism evidence="1 2">
    <name type="scientific">Caerostris darwini</name>
    <dbReference type="NCBI Taxonomy" id="1538125"/>
    <lineage>
        <taxon>Eukaryota</taxon>
        <taxon>Metazoa</taxon>
        <taxon>Ecdysozoa</taxon>
        <taxon>Arthropoda</taxon>
        <taxon>Chelicerata</taxon>
        <taxon>Arachnida</taxon>
        <taxon>Araneae</taxon>
        <taxon>Araneomorphae</taxon>
        <taxon>Entelegynae</taxon>
        <taxon>Araneoidea</taxon>
        <taxon>Araneidae</taxon>
        <taxon>Caerostris</taxon>
    </lineage>
</organism>
<dbReference type="EMBL" id="BPLQ01009397">
    <property type="protein sequence ID" value="GIY43761.1"/>
    <property type="molecule type" value="Genomic_DNA"/>
</dbReference>
<gene>
    <name evidence="1" type="ORF">CDAR_522991</name>
</gene>
<accession>A0AAV4TE68</accession>
<dbReference type="AlphaFoldDB" id="A0AAV4TE68"/>
<proteinExistence type="predicted"/>